<proteinExistence type="predicted"/>
<dbReference type="EMBL" id="DQ158858">
    <property type="protein sequence ID" value="ABA27359.1"/>
    <property type="molecule type" value="Genomic_DNA"/>
</dbReference>
<feature type="signal peptide" evidence="2">
    <location>
        <begin position="1"/>
        <end position="27"/>
    </location>
</feature>
<dbReference type="AlphaFoldDB" id="Q3LW07"/>
<keyword evidence="3" id="KW-0542">Nucleomorph</keyword>
<keyword evidence="1" id="KW-1133">Transmembrane helix</keyword>
<keyword evidence="1" id="KW-0812">Transmembrane</keyword>
<feature type="transmembrane region" description="Helical" evidence="1">
    <location>
        <begin position="300"/>
        <end position="319"/>
    </location>
</feature>
<evidence type="ECO:0000256" key="2">
    <source>
        <dbReference type="SAM" id="SignalP"/>
    </source>
</evidence>
<geneLocation type="nucleomorph" evidence="3"/>
<protein>
    <submittedName>
        <fullName evidence="3">Uncharacterized protein</fullName>
    </submittedName>
</protein>
<evidence type="ECO:0000313" key="3">
    <source>
        <dbReference type="EMBL" id="ABA27359.1"/>
    </source>
</evidence>
<keyword evidence="1" id="KW-0472">Membrane</keyword>
<sequence length="339" mass="40132">MVNKNKLLTFSLLYALILFTCNIVAEPKKYNSNKINLIKIGEIVIFKKNLSVKINEIDKLLFKTKISLKNSLNKTSKEKLLLAKSLFQRKNCSNNINILLLNESCSSSTHYYHQLINFFSSNNTRNFRGFLVDYVINKWYDFNIVLIFTPNLINLGKTDKPAIKSVYNFIKYLNINTVLLFHDKNFLSDRRNQSSVIKHIDSYLKESLNFINTYLMVRDNTLSLLLFNKNLKLIKNVFSNLIDDSISLKYYWRDDIYENNYIVLLDVLQELLTEKNLVQKYKKSDQLFPLFKKNIRRKTLSIFANLSFVFLLDICFEILSGMKYVKRNKLISQIERRYY</sequence>
<dbReference type="GeneID" id="5788307"/>
<dbReference type="RefSeq" id="XP_001712971.1">
    <property type="nucleotide sequence ID" value="XM_001712919.1"/>
</dbReference>
<evidence type="ECO:0000313" key="4">
    <source>
        <dbReference type="Proteomes" id="UP000243425"/>
    </source>
</evidence>
<evidence type="ECO:0000256" key="1">
    <source>
        <dbReference type="SAM" id="Phobius"/>
    </source>
</evidence>
<accession>Q3LW07</accession>
<keyword evidence="2" id="KW-0732">Signal</keyword>
<reference evidence="3 4" key="1">
    <citation type="journal article" date="2006" name="Proc. Natl. Acad. Sci. U.S.A.">
        <title>Complete nucleotide sequence of the chlorarachniophyte nucleomorph: nature's smallest nucleus.</title>
        <authorList>
            <person name="Gilson P.R."/>
            <person name="Su V."/>
            <person name="Slamovits C.H."/>
            <person name="Reith M.E."/>
            <person name="Keeling P.J."/>
            <person name="McFadden G.I."/>
        </authorList>
    </citation>
    <scope>NUCLEOTIDE SEQUENCE [LARGE SCALE GENOMIC DNA]</scope>
    <source>
        <strain evidence="4">CCMP621</strain>
    </source>
</reference>
<feature type="chain" id="PRO_5004228042" evidence="2">
    <location>
        <begin position="28"/>
        <end position="339"/>
    </location>
</feature>
<name>Q3LW07_BIGNA</name>
<dbReference type="Proteomes" id="UP000243425">
    <property type="component" value="Nucleomorph 3"/>
</dbReference>
<organism evidence="3 4">
    <name type="scientific">Bigelowiella natans</name>
    <name type="common">Pedinomonas minutissima</name>
    <name type="synonym">Chlorarachnion sp. (strain CCMP621)</name>
    <dbReference type="NCBI Taxonomy" id="227086"/>
    <lineage>
        <taxon>Eukaryota</taxon>
        <taxon>Sar</taxon>
        <taxon>Rhizaria</taxon>
        <taxon>Cercozoa</taxon>
        <taxon>Chlorarachniophyceae</taxon>
        <taxon>Bigelowiella</taxon>
    </lineage>
</organism>